<evidence type="ECO:0000313" key="3">
    <source>
        <dbReference type="Proteomes" id="UP000248597"/>
    </source>
</evidence>
<dbReference type="AlphaFoldDB" id="A0A2W5KSS6"/>
<name>A0A2W5KSS6_SPHMC</name>
<dbReference type="GO" id="GO:0006508">
    <property type="term" value="P:proteolysis"/>
    <property type="evidence" value="ECO:0007669"/>
    <property type="project" value="InterPro"/>
</dbReference>
<reference evidence="2 3" key="1">
    <citation type="submission" date="2017-08" db="EMBL/GenBank/DDBJ databases">
        <title>Infants hospitalized years apart are colonized by the same room-sourced microbial strains.</title>
        <authorList>
            <person name="Brooks B."/>
            <person name="Olm M.R."/>
            <person name="Firek B.A."/>
            <person name="Baker R."/>
            <person name="Thomas B.C."/>
            <person name="Morowitz M.J."/>
            <person name="Banfield J.F."/>
        </authorList>
    </citation>
    <scope>NUCLEOTIDE SEQUENCE [LARGE SCALE GENOMIC DNA]</scope>
    <source>
        <strain evidence="2">S2_005_003_R2_47</strain>
    </source>
</reference>
<evidence type="ECO:0000313" key="2">
    <source>
        <dbReference type="EMBL" id="PZQ20092.1"/>
    </source>
</evidence>
<proteinExistence type="predicted"/>
<dbReference type="InterPro" id="IPR006199">
    <property type="entry name" value="LexA_DNA-bd_dom"/>
</dbReference>
<feature type="domain" description="LexA repressor DNA-binding" evidence="1">
    <location>
        <begin position="100"/>
        <end position="149"/>
    </location>
</feature>
<dbReference type="SUPFAM" id="SSF46785">
    <property type="entry name" value="Winged helix' DNA-binding domain"/>
    <property type="match status" value="1"/>
</dbReference>
<accession>A0A2W5KSS6</accession>
<comment type="caution">
    <text evidence="2">The sequence shown here is derived from an EMBL/GenBank/DDBJ whole genome shotgun (WGS) entry which is preliminary data.</text>
</comment>
<dbReference type="InterPro" id="IPR036390">
    <property type="entry name" value="WH_DNA-bd_sf"/>
</dbReference>
<sequence>MVGGAQPMMKPDQLDNWAARALPGEDVVYSTGARPGEAIGAAVRQLHAAGLVTMTSKRLDGRLRHIVQRLPAPRASQQLRKPVPRGRFTVASDDAKRTMRAVLQVLRRAAKRGEPCPTNAEIARIVGLKDAAAASYRVRRLVKGGAIVVEEPSPLERRVVTIAATGAQTRRAKL</sequence>
<evidence type="ECO:0000259" key="1">
    <source>
        <dbReference type="Pfam" id="PF01726"/>
    </source>
</evidence>
<dbReference type="Proteomes" id="UP000248597">
    <property type="component" value="Unassembled WGS sequence"/>
</dbReference>
<dbReference type="Gene3D" id="1.10.10.10">
    <property type="entry name" value="Winged helix-like DNA-binding domain superfamily/Winged helix DNA-binding domain"/>
    <property type="match status" value="1"/>
</dbReference>
<dbReference type="Pfam" id="PF01726">
    <property type="entry name" value="LexA_DNA_bind"/>
    <property type="match status" value="1"/>
</dbReference>
<protein>
    <recommendedName>
        <fullName evidence="1">LexA repressor DNA-binding domain-containing protein</fullName>
    </recommendedName>
</protein>
<dbReference type="InterPro" id="IPR036388">
    <property type="entry name" value="WH-like_DNA-bd_sf"/>
</dbReference>
<organism evidence="2 3">
    <name type="scientific">Sphingopyxis macrogoltabida</name>
    <name type="common">Sphingomonas macrogoltabidus</name>
    <dbReference type="NCBI Taxonomy" id="33050"/>
    <lineage>
        <taxon>Bacteria</taxon>
        <taxon>Pseudomonadati</taxon>
        <taxon>Pseudomonadota</taxon>
        <taxon>Alphaproteobacteria</taxon>
        <taxon>Sphingomonadales</taxon>
        <taxon>Sphingomonadaceae</taxon>
        <taxon>Sphingopyxis</taxon>
    </lineage>
</organism>
<dbReference type="GO" id="GO:0004252">
    <property type="term" value="F:serine-type endopeptidase activity"/>
    <property type="evidence" value="ECO:0007669"/>
    <property type="project" value="InterPro"/>
</dbReference>
<dbReference type="EMBL" id="QFPJ01000093">
    <property type="protein sequence ID" value="PZQ20092.1"/>
    <property type="molecule type" value="Genomic_DNA"/>
</dbReference>
<gene>
    <name evidence="2" type="ORF">DI569_16565</name>
</gene>